<feature type="region of interest" description="Disordered" evidence="10">
    <location>
        <begin position="1"/>
        <end position="24"/>
    </location>
</feature>
<accession>A0ABV2H4U8</accession>
<dbReference type="InterPro" id="IPR004838">
    <property type="entry name" value="NHTrfase_class1_PyrdxlP-BS"/>
</dbReference>
<dbReference type="Proteomes" id="UP001549031">
    <property type="component" value="Unassembled WGS sequence"/>
</dbReference>
<dbReference type="InterPro" id="IPR005860">
    <property type="entry name" value="CobD"/>
</dbReference>
<protein>
    <recommendedName>
        <fullName evidence="4">threonine-phosphate decarboxylase</fullName>
        <ecNumber evidence="4">4.1.1.81</ecNumber>
    </recommendedName>
    <alternativeName>
        <fullName evidence="8">L-threonine-O-3-phosphate decarboxylase</fullName>
    </alternativeName>
</protein>
<evidence type="ECO:0000256" key="4">
    <source>
        <dbReference type="ARBA" id="ARBA00012285"/>
    </source>
</evidence>
<comment type="caution">
    <text evidence="12">The sequence shown here is derived from an EMBL/GenBank/DDBJ whole genome shotgun (WGS) entry which is preliminary data.</text>
</comment>
<dbReference type="InterPro" id="IPR015424">
    <property type="entry name" value="PyrdxlP-dep_Trfase"/>
</dbReference>
<dbReference type="PROSITE" id="PS00105">
    <property type="entry name" value="AA_TRANSFER_CLASS_1"/>
    <property type="match status" value="1"/>
</dbReference>
<evidence type="ECO:0000256" key="3">
    <source>
        <dbReference type="ARBA" id="ARBA00004953"/>
    </source>
</evidence>
<dbReference type="CDD" id="cd00609">
    <property type="entry name" value="AAT_like"/>
    <property type="match status" value="1"/>
</dbReference>
<dbReference type="PANTHER" id="PTHR42885">
    <property type="entry name" value="HISTIDINOL-PHOSPHATE AMINOTRANSFERASE-RELATED"/>
    <property type="match status" value="1"/>
</dbReference>
<evidence type="ECO:0000256" key="9">
    <source>
        <dbReference type="ARBA" id="ARBA00048531"/>
    </source>
</evidence>
<dbReference type="InterPro" id="IPR015421">
    <property type="entry name" value="PyrdxlP-dep_Trfase_major"/>
</dbReference>
<dbReference type="EMBL" id="JBEPLJ010000005">
    <property type="protein sequence ID" value="MET3585558.1"/>
    <property type="molecule type" value="Genomic_DNA"/>
</dbReference>
<keyword evidence="6" id="KW-0663">Pyridoxal phosphate</keyword>
<comment type="catalytic activity">
    <reaction evidence="9">
        <text>O-phospho-L-threonine + H(+) = (R)-1-aminopropan-2-yl phosphate + CO2</text>
        <dbReference type="Rhea" id="RHEA:11492"/>
        <dbReference type="ChEBI" id="CHEBI:15378"/>
        <dbReference type="ChEBI" id="CHEBI:16526"/>
        <dbReference type="ChEBI" id="CHEBI:58563"/>
        <dbReference type="ChEBI" id="CHEBI:58675"/>
        <dbReference type="EC" id="4.1.1.81"/>
    </reaction>
</comment>
<evidence type="ECO:0000259" key="11">
    <source>
        <dbReference type="Pfam" id="PF00155"/>
    </source>
</evidence>
<keyword evidence="13" id="KW-1185">Reference proteome</keyword>
<gene>
    <name evidence="12" type="ORF">ABID21_001667</name>
</gene>
<dbReference type="Gene3D" id="3.40.640.10">
    <property type="entry name" value="Type I PLP-dependent aspartate aminotransferase-like (Major domain)"/>
    <property type="match status" value="1"/>
</dbReference>
<comment type="pathway">
    <text evidence="3">Cofactor biosynthesis; adenosylcobalamin biosynthesis.</text>
</comment>
<name>A0ABV2H4U8_9HYPH</name>
<evidence type="ECO:0000256" key="8">
    <source>
        <dbReference type="ARBA" id="ARBA00029996"/>
    </source>
</evidence>
<evidence type="ECO:0000313" key="12">
    <source>
        <dbReference type="EMBL" id="MET3585558.1"/>
    </source>
</evidence>
<evidence type="ECO:0000256" key="10">
    <source>
        <dbReference type="SAM" id="MobiDB-lite"/>
    </source>
</evidence>
<reference evidence="12 13" key="1">
    <citation type="submission" date="2024-06" db="EMBL/GenBank/DDBJ databases">
        <title>Genomic Encyclopedia of Type Strains, Phase IV (KMG-IV): sequencing the most valuable type-strain genomes for metagenomic binning, comparative biology and taxonomic classification.</title>
        <authorList>
            <person name="Goeker M."/>
        </authorList>
    </citation>
    <scope>NUCLEOTIDE SEQUENCE [LARGE SCALE GENOMIC DNA]</scope>
    <source>
        <strain evidence="12 13">DSM 105042</strain>
    </source>
</reference>
<dbReference type="RefSeq" id="WP_247243504.1">
    <property type="nucleotide sequence ID" value="NZ_JALJRA010000005.1"/>
</dbReference>
<evidence type="ECO:0000256" key="6">
    <source>
        <dbReference type="ARBA" id="ARBA00022898"/>
    </source>
</evidence>
<dbReference type="InterPro" id="IPR015422">
    <property type="entry name" value="PyrdxlP-dep_Trfase_small"/>
</dbReference>
<evidence type="ECO:0000256" key="5">
    <source>
        <dbReference type="ARBA" id="ARBA00022573"/>
    </source>
</evidence>
<keyword evidence="5" id="KW-0169">Cobalamin biosynthesis</keyword>
<comment type="function">
    <text evidence="2">Decarboxylates L-threonine-O-3-phosphate to yield (R)-1-amino-2-propanol O-2-phosphate, the precursor for the linkage between the nucleotide loop and the corrin ring in cobalamin.</text>
</comment>
<evidence type="ECO:0000256" key="2">
    <source>
        <dbReference type="ARBA" id="ARBA00003444"/>
    </source>
</evidence>
<sequence>MRKGGSELDGAIQHGGNLGRARQEFPSAPEPWIDLSTGINPYSYPHSPIPAKAFLRLPELDAVERLKGLAAAAYGAPSPAHIAVAPGTQILLPMLARLRATRGSAAILSPTYAEHAKAASQAGYQIKDTEDLSDLEAADLAIVVNPNNPTGRLLSRSALVALAITLAKRGGLLIVDEAFGEVSTGDSVADVVGDGGLVVLRSFGKFFGMAGLRLGFALASPHQVRQLEDQLGPWAVSGPALHIATEALSDDRWKTEMKQKLREEAQRLDCLLQQFGILVAGGTSLFRYARHESAGFIYEHLGRHGILIRKFDGRPVDLRIGLPHEHEWDRLKHALAQFRL</sequence>
<dbReference type="EC" id="4.1.1.81" evidence="4"/>
<dbReference type="NCBIfam" id="TIGR01140">
    <property type="entry name" value="L_thr_O3P_dcar"/>
    <property type="match status" value="1"/>
</dbReference>
<dbReference type="SUPFAM" id="SSF53383">
    <property type="entry name" value="PLP-dependent transferases"/>
    <property type="match status" value="1"/>
</dbReference>
<proteinExistence type="predicted"/>
<dbReference type="InterPro" id="IPR004839">
    <property type="entry name" value="Aminotransferase_I/II_large"/>
</dbReference>
<organism evidence="12 13">
    <name type="scientific">Pseudorhizobium tarimense</name>
    <dbReference type="NCBI Taxonomy" id="1079109"/>
    <lineage>
        <taxon>Bacteria</taxon>
        <taxon>Pseudomonadati</taxon>
        <taxon>Pseudomonadota</taxon>
        <taxon>Alphaproteobacteria</taxon>
        <taxon>Hyphomicrobiales</taxon>
        <taxon>Rhizobiaceae</taxon>
        <taxon>Rhizobium/Agrobacterium group</taxon>
        <taxon>Pseudorhizobium</taxon>
    </lineage>
</organism>
<dbReference type="Gene3D" id="3.90.1150.10">
    <property type="entry name" value="Aspartate Aminotransferase, domain 1"/>
    <property type="match status" value="1"/>
</dbReference>
<evidence type="ECO:0000256" key="1">
    <source>
        <dbReference type="ARBA" id="ARBA00001933"/>
    </source>
</evidence>
<feature type="domain" description="Aminotransferase class I/classII large" evidence="11">
    <location>
        <begin position="79"/>
        <end position="322"/>
    </location>
</feature>
<evidence type="ECO:0000313" key="13">
    <source>
        <dbReference type="Proteomes" id="UP001549031"/>
    </source>
</evidence>
<evidence type="ECO:0000256" key="7">
    <source>
        <dbReference type="ARBA" id="ARBA00023239"/>
    </source>
</evidence>
<keyword evidence="7" id="KW-0456">Lyase</keyword>
<comment type="cofactor">
    <cofactor evidence="1">
        <name>pyridoxal 5'-phosphate</name>
        <dbReference type="ChEBI" id="CHEBI:597326"/>
    </cofactor>
</comment>
<dbReference type="Pfam" id="PF00155">
    <property type="entry name" value="Aminotran_1_2"/>
    <property type="match status" value="1"/>
</dbReference>
<dbReference type="PANTHER" id="PTHR42885:SF1">
    <property type="entry name" value="THREONINE-PHOSPHATE DECARBOXYLASE"/>
    <property type="match status" value="1"/>
</dbReference>